<organism evidence="6 7">
    <name type="scientific">Crystallibacter crystallopoietes</name>
    <dbReference type="NCBI Taxonomy" id="37928"/>
    <lineage>
        <taxon>Bacteria</taxon>
        <taxon>Bacillati</taxon>
        <taxon>Actinomycetota</taxon>
        <taxon>Actinomycetes</taxon>
        <taxon>Micrococcales</taxon>
        <taxon>Micrococcaceae</taxon>
        <taxon>Crystallibacter</taxon>
    </lineage>
</organism>
<dbReference type="Pfam" id="PF00005">
    <property type="entry name" value="ABC_tran"/>
    <property type="match status" value="1"/>
</dbReference>
<dbReference type="InterPro" id="IPR003439">
    <property type="entry name" value="ABC_transporter-like_ATP-bd"/>
</dbReference>
<dbReference type="OrthoDB" id="5296765at2"/>
<dbReference type="Proteomes" id="UP000181917">
    <property type="component" value="Unassembled WGS sequence"/>
</dbReference>
<dbReference type="PROSITE" id="PS50893">
    <property type="entry name" value="ABC_TRANSPORTER_2"/>
    <property type="match status" value="1"/>
</dbReference>
<keyword evidence="3 6" id="KW-0067">ATP-binding</keyword>
<dbReference type="AlphaFoldDB" id="A0A1H1AL45"/>
<dbReference type="EMBL" id="FNKH01000002">
    <property type="protein sequence ID" value="SDQ40191.1"/>
    <property type="molecule type" value="Genomic_DNA"/>
</dbReference>
<dbReference type="RefSeq" id="WP_083339578.1">
    <property type="nucleotide sequence ID" value="NZ_CP018863.1"/>
</dbReference>
<reference evidence="6 7" key="1">
    <citation type="submission" date="2016-10" db="EMBL/GenBank/DDBJ databases">
        <authorList>
            <person name="de Groot N.N."/>
        </authorList>
    </citation>
    <scope>NUCLEOTIDE SEQUENCE [LARGE SCALE GENOMIC DNA]</scope>
    <source>
        <strain evidence="6 7">DSM 20117</strain>
    </source>
</reference>
<dbReference type="GO" id="GO:0016887">
    <property type="term" value="F:ATP hydrolysis activity"/>
    <property type="evidence" value="ECO:0007669"/>
    <property type="project" value="InterPro"/>
</dbReference>
<dbReference type="PROSITE" id="PS00211">
    <property type="entry name" value="ABC_TRANSPORTER_1"/>
    <property type="match status" value="1"/>
</dbReference>
<feature type="compositionally biased region" description="Low complexity" evidence="4">
    <location>
        <begin position="17"/>
        <end position="31"/>
    </location>
</feature>
<evidence type="ECO:0000313" key="6">
    <source>
        <dbReference type="EMBL" id="SDQ40191.1"/>
    </source>
</evidence>
<feature type="domain" description="ABC transporter" evidence="5">
    <location>
        <begin position="34"/>
        <end position="269"/>
    </location>
</feature>
<dbReference type="FunFam" id="3.40.50.300:FF:000134">
    <property type="entry name" value="Iron-enterobactin ABC transporter ATP-binding protein"/>
    <property type="match status" value="1"/>
</dbReference>
<evidence type="ECO:0000256" key="1">
    <source>
        <dbReference type="ARBA" id="ARBA00022448"/>
    </source>
</evidence>
<dbReference type="PANTHER" id="PTHR42794:SF2">
    <property type="entry name" value="ABC TRANSPORTER ATP-BINDING PROTEIN"/>
    <property type="match status" value="1"/>
</dbReference>
<name>A0A1H1AL45_9MICC</name>
<dbReference type="PANTHER" id="PTHR42794">
    <property type="entry name" value="HEMIN IMPORT ATP-BINDING PROTEIN HMUV"/>
    <property type="match status" value="1"/>
</dbReference>
<dbReference type="GO" id="GO:0005524">
    <property type="term" value="F:ATP binding"/>
    <property type="evidence" value="ECO:0007669"/>
    <property type="project" value="UniProtKB-KW"/>
</dbReference>
<keyword evidence="7" id="KW-1185">Reference proteome</keyword>
<keyword evidence="2" id="KW-0547">Nucleotide-binding</keyword>
<dbReference type="SUPFAM" id="SSF52540">
    <property type="entry name" value="P-loop containing nucleoside triphosphate hydrolases"/>
    <property type="match status" value="1"/>
</dbReference>
<dbReference type="InterPro" id="IPR027417">
    <property type="entry name" value="P-loop_NTPase"/>
</dbReference>
<evidence type="ECO:0000256" key="3">
    <source>
        <dbReference type="ARBA" id="ARBA00022840"/>
    </source>
</evidence>
<feature type="region of interest" description="Disordered" evidence="4">
    <location>
        <begin position="1"/>
        <end position="31"/>
    </location>
</feature>
<protein>
    <submittedName>
        <fullName evidence="6">Iron complex transport system ATP-binding protein</fullName>
    </submittedName>
</protein>
<keyword evidence="1" id="KW-0813">Transport</keyword>
<gene>
    <name evidence="6" type="ORF">SAMN04489742_0972</name>
</gene>
<dbReference type="InterPro" id="IPR003593">
    <property type="entry name" value="AAA+_ATPase"/>
</dbReference>
<feature type="compositionally biased region" description="Polar residues" evidence="4">
    <location>
        <begin position="1"/>
        <end position="16"/>
    </location>
</feature>
<dbReference type="InterPro" id="IPR017871">
    <property type="entry name" value="ABC_transporter-like_CS"/>
</dbReference>
<dbReference type="Gene3D" id="3.40.50.300">
    <property type="entry name" value="P-loop containing nucleotide triphosphate hydrolases"/>
    <property type="match status" value="1"/>
</dbReference>
<evidence type="ECO:0000259" key="5">
    <source>
        <dbReference type="PROSITE" id="PS50893"/>
    </source>
</evidence>
<evidence type="ECO:0000256" key="4">
    <source>
        <dbReference type="SAM" id="MobiDB-lite"/>
    </source>
</evidence>
<sequence length="302" mass="31235">MNPTTSPTQPLTSDQRSVAPNTPASPAAPPSVSLQGLGLGYQAGGKLILGGVDCHVPAGTVTGLLGPNGAGKSSLLQLLGAVAVPHTGSVQLNGSNLHALRRKERARRLAFVEQSADTDLPLTVLDVVLLGRLPYRSLLAGTSDEDLGVARRSLTAVGLDSFTRRQYATLSGGERQRVQLAKALAQEPEVLLLDEPTNHLDVNAQLASMELVRNLAAGGVAVLAALHDINIAAAYCDQVIVLQEGKVEAAGPTIDVLTPDLIRRVYGVDAVVLEHPLTGRPLVALSPLPDAGPRAASASPAS</sequence>
<dbReference type="STRING" id="37928.SAMN04489742_0972"/>
<proteinExistence type="predicted"/>
<dbReference type="SMART" id="SM00382">
    <property type="entry name" value="AAA"/>
    <property type="match status" value="1"/>
</dbReference>
<evidence type="ECO:0000256" key="2">
    <source>
        <dbReference type="ARBA" id="ARBA00022741"/>
    </source>
</evidence>
<evidence type="ECO:0000313" key="7">
    <source>
        <dbReference type="Proteomes" id="UP000181917"/>
    </source>
</evidence>
<dbReference type="CDD" id="cd03214">
    <property type="entry name" value="ABC_Iron-Siderophores_B12_Hemin"/>
    <property type="match status" value="1"/>
</dbReference>
<accession>A0A1H1AL45</accession>